<evidence type="ECO:0000256" key="13">
    <source>
        <dbReference type="SAM" id="SignalP"/>
    </source>
</evidence>
<keyword evidence="8 12" id="KW-0798">TonB box</keyword>
<keyword evidence="7" id="KW-0406">Ion transport</keyword>
<accession>A0A3N0VKR8</accession>
<evidence type="ECO:0000256" key="4">
    <source>
        <dbReference type="ARBA" id="ARBA00022496"/>
    </source>
</evidence>
<evidence type="ECO:0000259" key="14">
    <source>
        <dbReference type="Pfam" id="PF00593"/>
    </source>
</evidence>
<comment type="caution">
    <text evidence="16">The sequence shown here is derived from an EMBL/GenBank/DDBJ whole genome shotgun (WGS) entry which is preliminary data.</text>
</comment>
<keyword evidence="4" id="KW-0410">Iron transport</keyword>
<evidence type="ECO:0000256" key="6">
    <source>
        <dbReference type="ARBA" id="ARBA00023004"/>
    </source>
</evidence>
<evidence type="ECO:0000256" key="12">
    <source>
        <dbReference type="RuleBase" id="RU003357"/>
    </source>
</evidence>
<sequence length="756" mass="81802">MSSACCPVSRLALLACLTAGVANANDPNSASPEAVADRPAMEAVTLETVTVTGEKLRRSESDTTTSVGLRNGRQIDESPVQTLNELVSRMANVGTAQGLAIRGIPLYGPTGGDGKTAVITVDGVPQEGWGQSIGSLSVWDAEQAEVLRGPQSTNQGRNSLAGAVVLKTRDPTEAWDLRTRISSGNQNQSRAAVAGGGALLPGVAAFRLSLERNRDDGPSFNETRDDPRWNHFDNQTLRGKLKLTPFGEAYRALLTLSEAREGYGDGYVEASTRREKDRISLANAPAWSNNRSRSAALEQTLRAGGVDFTLLSTYLDAGYDRVGDYDETELPLGDYQSNSQDDLFSQEARAAFQLPLAGRDLNAVIGAYYSQQDSRIHNAYALPLYYGLYSTGLCASALGDPDVSLAQCAAVFSATPEHLVLRSDDNDTTVKNRALFLELDYPIGALTLTAGGRYDSEQQQRQLANNTQGNDAYTQALLSSVGFGPEASPPVRTDYTAWLPKLAARYRFAETWMAGLSWQRGYRAGGISYSYLPISIGGGQHDFGPEFTSNYEFSLKGRPLPRLALGFNAYRIDWRDQQVNIGTSSFDTRIVNAGASRLHGLELEARGPLRPRLELFAALGLSRTEYREFQTASDDYAGHQFPRSPRLTASTGFTWKPGAWNLNADVVHEGGSYSGADNAADQRNPAHTLLNAKLGYQFANGVRLFAYGLNLFDASYSTYRLDTVVGRQAAYLGDARRFGAGLEWRFLGAASQAAGG</sequence>
<feature type="domain" description="TonB-dependent receptor plug" evidence="15">
    <location>
        <begin position="61"/>
        <end position="163"/>
    </location>
</feature>
<dbReference type="PROSITE" id="PS52016">
    <property type="entry name" value="TONB_DEPENDENT_REC_3"/>
    <property type="match status" value="1"/>
</dbReference>
<keyword evidence="17" id="KW-1185">Reference proteome</keyword>
<dbReference type="Pfam" id="PF00593">
    <property type="entry name" value="TonB_dep_Rec_b-barrel"/>
    <property type="match status" value="1"/>
</dbReference>
<dbReference type="AlphaFoldDB" id="A0A3N0VKR8"/>
<dbReference type="GO" id="GO:0009279">
    <property type="term" value="C:cell outer membrane"/>
    <property type="evidence" value="ECO:0007669"/>
    <property type="project" value="UniProtKB-SubCell"/>
</dbReference>
<dbReference type="InterPro" id="IPR039426">
    <property type="entry name" value="TonB-dep_rcpt-like"/>
</dbReference>
<keyword evidence="6" id="KW-0408">Iron</keyword>
<keyword evidence="3 11" id="KW-1134">Transmembrane beta strand</keyword>
<dbReference type="CDD" id="cd01347">
    <property type="entry name" value="ligand_gated_channel"/>
    <property type="match status" value="1"/>
</dbReference>
<proteinExistence type="inferred from homology"/>
<dbReference type="PANTHER" id="PTHR32552:SF81">
    <property type="entry name" value="TONB-DEPENDENT OUTER MEMBRANE RECEPTOR"/>
    <property type="match status" value="1"/>
</dbReference>
<dbReference type="Gene3D" id="2.40.170.20">
    <property type="entry name" value="TonB-dependent receptor, beta-barrel domain"/>
    <property type="match status" value="1"/>
</dbReference>
<comment type="similarity">
    <text evidence="11 12">Belongs to the TonB-dependent receptor family.</text>
</comment>
<dbReference type="GO" id="GO:0006826">
    <property type="term" value="P:iron ion transport"/>
    <property type="evidence" value="ECO:0007669"/>
    <property type="project" value="UniProtKB-KW"/>
</dbReference>
<evidence type="ECO:0000256" key="9">
    <source>
        <dbReference type="ARBA" id="ARBA00023136"/>
    </source>
</evidence>
<evidence type="ECO:0000256" key="8">
    <source>
        <dbReference type="ARBA" id="ARBA00023077"/>
    </source>
</evidence>
<protein>
    <submittedName>
        <fullName evidence="16">TonB-dependent receptor</fullName>
    </submittedName>
</protein>
<keyword evidence="16" id="KW-0675">Receptor</keyword>
<keyword evidence="5 11" id="KW-0812">Transmembrane</keyword>
<keyword evidence="10 11" id="KW-0998">Cell outer membrane</keyword>
<dbReference type="InterPro" id="IPR036942">
    <property type="entry name" value="Beta-barrel_TonB_sf"/>
</dbReference>
<reference evidence="16 17" key="1">
    <citation type="submission" date="2018-10" db="EMBL/GenBank/DDBJ databases">
        <authorList>
            <person name="Chen W.-M."/>
        </authorList>
    </citation>
    <scope>NUCLEOTIDE SEQUENCE [LARGE SCALE GENOMIC DNA]</scope>
    <source>
        <strain evidence="16 17">THS-13</strain>
    </source>
</reference>
<evidence type="ECO:0000313" key="16">
    <source>
        <dbReference type="EMBL" id="ROH93300.1"/>
    </source>
</evidence>
<evidence type="ECO:0000259" key="15">
    <source>
        <dbReference type="Pfam" id="PF07715"/>
    </source>
</evidence>
<dbReference type="InterPro" id="IPR012910">
    <property type="entry name" value="Plug_dom"/>
</dbReference>
<dbReference type="EMBL" id="RJVO01000001">
    <property type="protein sequence ID" value="ROH93300.1"/>
    <property type="molecule type" value="Genomic_DNA"/>
</dbReference>
<evidence type="ECO:0000256" key="5">
    <source>
        <dbReference type="ARBA" id="ARBA00022692"/>
    </source>
</evidence>
<keyword evidence="9 11" id="KW-0472">Membrane</keyword>
<feature type="domain" description="TonB-dependent receptor-like beta-barrel" evidence="14">
    <location>
        <begin position="233"/>
        <end position="711"/>
    </location>
</feature>
<feature type="signal peptide" evidence="13">
    <location>
        <begin position="1"/>
        <end position="24"/>
    </location>
</feature>
<evidence type="ECO:0000313" key="17">
    <source>
        <dbReference type="Proteomes" id="UP000282106"/>
    </source>
</evidence>
<keyword evidence="13" id="KW-0732">Signal</keyword>
<gene>
    <name evidence="16" type="ORF">ED208_01900</name>
</gene>
<evidence type="ECO:0000256" key="10">
    <source>
        <dbReference type="ARBA" id="ARBA00023237"/>
    </source>
</evidence>
<dbReference type="InterPro" id="IPR000531">
    <property type="entry name" value="Beta-barrel_TonB"/>
</dbReference>
<evidence type="ECO:0000256" key="3">
    <source>
        <dbReference type="ARBA" id="ARBA00022452"/>
    </source>
</evidence>
<dbReference type="Proteomes" id="UP000282106">
    <property type="component" value="Unassembled WGS sequence"/>
</dbReference>
<dbReference type="PANTHER" id="PTHR32552">
    <property type="entry name" value="FERRICHROME IRON RECEPTOR-RELATED"/>
    <property type="match status" value="1"/>
</dbReference>
<evidence type="ECO:0000256" key="2">
    <source>
        <dbReference type="ARBA" id="ARBA00022448"/>
    </source>
</evidence>
<feature type="chain" id="PRO_5018318193" evidence="13">
    <location>
        <begin position="25"/>
        <end position="756"/>
    </location>
</feature>
<dbReference type="RefSeq" id="WP_123210155.1">
    <property type="nucleotide sequence ID" value="NZ_RJVO01000001.1"/>
</dbReference>
<organism evidence="16 17">
    <name type="scientific">Stagnimonas aquatica</name>
    <dbReference type="NCBI Taxonomy" id="2689987"/>
    <lineage>
        <taxon>Bacteria</taxon>
        <taxon>Pseudomonadati</taxon>
        <taxon>Pseudomonadota</taxon>
        <taxon>Gammaproteobacteria</taxon>
        <taxon>Nevskiales</taxon>
        <taxon>Nevskiaceae</taxon>
        <taxon>Stagnimonas</taxon>
    </lineage>
</organism>
<dbReference type="SUPFAM" id="SSF56935">
    <property type="entry name" value="Porins"/>
    <property type="match status" value="1"/>
</dbReference>
<keyword evidence="2 11" id="KW-0813">Transport</keyword>
<dbReference type="Pfam" id="PF07715">
    <property type="entry name" value="Plug"/>
    <property type="match status" value="1"/>
</dbReference>
<evidence type="ECO:0000256" key="1">
    <source>
        <dbReference type="ARBA" id="ARBA00004571"/>
    </source>
</evidence>
<name>A0A3N0VKR8_9GAMM</name>
<comment type="subcellular location">
    <subcellularLocation>
        <location evidence="1 11">Cell outer membrane</location>
        <topology evidence="1 11">Multi-pass membrane protein</topology>
    </subcellularLocation>
</comment>
<dbReference type="InParanoid" id="A0A3N0VKR8"/>
<evidence type="ECO:0000256" key="11">
    <source>
        <dbReference type="PROSITE-ProRule" id="PRU01360"/>
    </source>
</evidence>
<evidence type="ECO:0000256" key="7">
    <source>
        <dbReference type="ARBA" id="ARBA00023065"/>
    </source>
</evidence>